<accession>A0ACB6RF41</accession>
<organism evidence="1 2">
    <name type="scientific">Lindgomyces ingoldianus</name>
    <dbReference type="NCBI Taxonomy" id="673940"/>
    <lineage>
        <taxon>Eukaryota</taxon>
        <taxon>Fungi</taxon>
        <taxon>Dikarya</taxon>
        <taxon>Ascomycota</taxon>
        <taxon>Pezizomycotina</taxon>
        <taxon>Dothideomycetes</taxon>
        <taxon>Pleosporomycetidae</taxon>
        <taxon>Pleosporales</taxon>
        <taxon>Lindgomycetaceae</taxon>
        <taxon>Lindgomyces</taxon>
    </lineage>
</organism>
<keyword evidence="2" id="KW-1185">Reference proteome</keyword>
<name>A0ACB6RF41_9PLEO</name>
<protein>
    <submittedName>
        <fullName evidence="1">Oxidoreductase ucpA</fullName>
    </submittedName>
</protein>
<dbReference type="Proteomes" id="UP000799755">
    <property type="component" value="Unassembled WGS sequence"/>
</dbReference>
<evidence type="ECO:0000313" key="1">
    <source>
        <dbReference type="EMBL" id="KAF2477869.1"/>
    </source>
</evidence>
<reference evidence="1" key="1">
    <citation type="journal article" date="2020" name="Stud. Mycol.">
        <title>101 Dothideomycetes genomes: a test case for predicting lifestyles and emergence of pathogens.</title>
        <authorList>
            <person name="Haridas S."/>
            <person name="Albert R."/>
            <person name="Binder M."/>
            <person name="Bloem J."/>
            <person name="Labutti K."/>
            <person name="Salamov A."/>
            <person name="Andreopoulos B."/>
            <person name="Baker S."/>
            <person name="Barry K."/>
            <person name="Bills G."/>
            <person name="Bluhm B."/>
            <person name="Cannon C."/>
            <person name="Castanera R."/>
            <person name="Culley D."/>
            <person name="Daum C."/>
            <person name="Ezra D."/>
            <person name="Gonzalez J."/>
            <person name="Henrissat B."/>
            <person name="Kuo A."/>
            <person name="Liang C."/>
            <person name="Lipzen A."/>
            <person name="Lutzoni F."/>
            <person name="Magnuson J."/>
            <person name="Mondo S."/>
            <person name="Nolan M."/>
            <person name="Ohm R."/>
            <person name="Pangilinan J."/>
            <person name="Park H.-J."/>
            <person name="Ramirez L."/>
            <person name="Alfaro M."/>
            <person name="Sun H."/>
            <person name="Tritt A."/>
            <person name="Yoshinaga Y."/>
            <person name="Zwiers L.-H."/>
            <person name="Turgeon B."/>
            <person name="Goodwin S."/>
            <person name="Spatafora J."/>
            <person name="Crous P."/>
            <person name="Grigoriev I."/>
        </authorList>
    </citation>
    <scope>NUCLEOTIDE SEQUENCE</scope>
    <source>
        <strain evidence="1">ATCC 200398</strain>
    </source>
</reference>
<sequence>MPAQKVALITASSAGLGAQIARVFAPDFRVVINYSSNQSRAQTLANELSSIPTSHPSPSTPRFHILQADVSSKASVQNLVAETLKTMGRLDVVVSNAGWTRMTNFLNIEEGVNDDDWDKCFVMNVKTHLWLAYAAKDALAETEGTFITTASVAGVKPSGSSLPYAVTKAAQIHLAKGLAVILAPRIRVNSVSPGLMLTEWGMKFPESKREAARNNTKLKRLATIEDVADQVRTLALSRSVTGQNLCIDGGSSL</sequence>
<dbReference type="EMBL" id="MU003492">
    <property type="protein sequence ID" value="KAF2477869.1"/>
    <property type="molecule type" value="Genomic_DNA"/>
</dbReference>
<comment type="caution">
    <text evidence="1">The sequence shown here is derived from an EMBL/GenBank/DDBJ whole genome shotgun (WGS) entry which is preliminary data.</text>
</comment>
<proteinExistence type="predicted"/>
<gene>
    <name evidence="1" type="ORF">BDR25DRAFT_250204</name>
</gene>
<evidence type="ECO:0000313" key="2">
    <source>
        <dbReference type="Proteomes" id="UP000799755"/>
    </source>
</evidence>